<organism evidence="1 2">
    <name type="scientific">Alienimonas chondri</name>
    <dbReference type="NCBI Taxonomy" id="2681879"/>
    <lineage>
        <taxon>Bacteria</taxon>
        <taxon>Pseudomonadati</taxon>
        <taxon>Planctomycetota</taxon>
        <taxon>Planctomycetia</taxon>
        <taxon>Planctomycetales</taxon>
        <taxon>Planctomycetaceae</taxon>
        <taxon>Alienimonas</taxon>
    </lineage>
</organism>
<comment type="caution">
    <text evidence="1">The sequence shown here is derived from an EMBL/GenBank/DDBJ whole genome shotgun (WGS) entry which is preliminary data.</text>
</comment>
<evidence type="ECO:0008006" key="3">
    <source>
        <dbReference type="Google" id="ProtNLM"/>
    </source>
</evidence>
<proteinExistence type="predicted"/>
<dbReference type="EMBL" id="WTPX01000058">
    <property type="protein sequence ID" value="NNJ26008.1"/>
    <property type="molecule type" value="Genomic_DNA"/>
</dbReference>
<accession>A0ABX1VD28</accession>
<dbReference type="Pfam" id="PF03692">
    <property type="entry name" value="CxxCxxCC"/>
    <property type="match status" value="1"/>
</dbReference>
<reference evidence="1 2" key="1">
    <citation type="journal article" date="2020" name="Syst. Appl. Microbiol.">
        <title>Alienimonas chondri sp. nov., a novel planctomycete isolated from the biofilm of the red alga Chondrus crispus.</title>
        <authorList>
            <person name="Vitorino I."/>
            <person name="Albuquerque L."/>
            <person name="Wiegand S."/>
            <person name="Kallscheuer N."/>
            <person name="da Costa M.S."/>
            <person name="Lobo-da-Cunha A."/>
            <person name="Jogler C."/>
            <person name="Lage O.M."/>
        </authorList>
    </citation>
    <scope>NUCLEOTIDE SEQUENCE [LARGE SCALE GENOMIC DNA]</scope>
    <source>
        <strain evidence="1 2">LzC2</strain>
    </source>
</reference>
<sequence>MWGGEFYPERRPPLAVPVQLPTIQRWTCQSCAGCCREHQIEITAEERDRLVGQGWTAENTPGGVEPIVPLGASARFIASKWLPPAFKRRARFRLNHAPDGACAFLRPDGLCAVHKEFGEETKPLACRVYPYALHPSRKGVTVSLRFSCPTVTANDGAAVVDNAAEVKALAHAVLPPGFQGAEPPALSRSQSVGWADFDRVREALAACFEGDGPFVPALLRAVSLAAVVDRSQFGEVSGRRLKEFLELISGAAAAELPEDLHEYDPPTRAGELTFRGALATYAHKDTAATTGATAGGGAFGNLGGRLRRVAGAAKFVSAAGLTPKGLWAGPIPAARLAEDAGPPPPGADELFARYMRVKLEGLACCGPAFDGWPLTDGFFALGLTFPLAITLARWRALAEQRDRATLQDVRLGLQLVDHHHGYDPNTTGSNHRRAVRQLQKTGDLAKLIARCGR</sequence>
<evidence type="ECO:0000313" key="2">
    <source>
        <dbReference type="Proteomes" id="UP000609651"/>
    </source>
</evidence>
<dbReference type="InterPro" id="IPR005358">
    <property type="entry name" value="Puta_zinc/iron-chelating_dom"/>
</dbReference>
<keyword evidence="2" id="KW-1185">Reference proteome</keyword>
<gene>
    <name evidence="1" type="ORF">LzC2_20870</name>
</gene>
<dbReference type="Proteomes" id="UP000609651">
    <property type="component" value="Unassembled WGS sequence"/>
</dbReference>
<evidence type="ECO:0000313" key="1">
    <source>
        <dbReference type="EMBL" id="NNJ26008.1"/>
    </source>
</evidence>
<name>A0ABX1VD28_9PLAN</name>
<protein>
    <recommendedName>
        <fullName evidence="3">YkgJ family cysteine cluster protein</fullName>
    </recommendedName>
</protein>